<dbReference type="Gene3D" id="3.90.320.10">
    <property type="match status" value="1"/>
</dbReference>
<dbReference type="STRING" id="154981.AKJ29_00745"/>
<dbReference type="NCBIfam" id="TIGR02786">
    <property type="entry name" value="addB_alphas"/>
    <property type="match status" value="1"/>
</dbReference>
<feature type="compositionally biased region" description="Basic and acidic residues" evidence="1">
    <location>
        <begin position="686"/>
        <end position="700"/>
    </location>
</feature>
<dbReference type="Proteomes" id="UP000050471">
    <property type="component" value="Unassembled WGS sequence"/>
</dbReference>
<dbReference type="InterPro" id="IPR011604">
    <property type="entry name" value="PDDEXK-like_dom_sf"/>
</dbReference>
<feature type="domain" description="PD-(D/E)XK endonuclease-like" evidence="2">
    <location>
        <begin position="712"/>
        <end position="937"/>
    </location>
</feature>
<evidence type="ECO:0000313" key="4">
    <source>
        <dbReference type="Proteomes" id="UP000050471"/>
    </source>
</evidence>
<dbReference type="InterPro" id="IPR038726">
    <property type="entry name" value="PDDEXK_AddAB-type"/>
</dbReference>
<sequence length="982" mass="109319">MFNPSESPRLFALPPGVDFPKSVVEGLLERCSGMRPEDVSRIEIFVNTQRMQRRVRKLFADGGARLLPRIRVLGDIGRELDMAGLPPAVSPLRRRLELAQLVGHLVEQEPDLAPRSLIFDLANSLSDLMDEMQGEGVSPDKVHALDVSDQSGHWQRALKFVSLVEHFLGDTAKTHPDKEGRQRQVIEALVAQWLETPPGHPVIIAGSTGSRGATALLMRAVAKLPQGAVILPGFDFDMPASAWAQLDDALLGEDHPQYRFASLLQSLDMSAEEVRSWSATPPPNPTRNRLLSLALRPAPVTDQWQIEGPRFGDVQTATRDLTLIEARSPRHEALSIALVIREAVERDDPIALITPDRNLTRQVTAALDRWGIEPDDSAGRPLALSAPGRLLRHVGDLFLKEITGDLLLAILKHPLTHSDQDRGNHLRWTRDLELEVLRRGLPYPTPDALLNWATKREADEDLQEWVGWINKSLLQPIDTKSQSLEDWVDHHIALTETIACGPKGEGSGALWEKAAGREALKKVTELQAEAPYGGDMSVQDYISLFANLMNQGEVRDPVTPHKGVMFWGTLEARVQGTNTVVLAGLNEGSWPEPPAPDPWMNRVMRQQVGLLLPERRIGLSAHDFQQAAAAETVYLTRASRNEESETVPSRWVNRLVNLLEGMSEDGASALADMKTRGAKWTSWAEKLDTKTDPISPEKRPSPRPPVSARPTRLSVTRISKLIRDPYAIYAEQVLKLRPLRPLHQPPDAPLRGTVLHKIFERFISERPEDEHEDAAKQRLLAVAEIILSQEAPWPATRALWLAKLERVADWFVQEEAKRREVSKNIANEVKGQITLEELGFTLSGTADRIDQNLDGSLRIYDYKTGSPPTEKVQKHFDKQLLLEAVMAAEGGFEGIAETPVSHVAYIGLGAKPGTSEIPLSPPEIEQIRAELVTLISAYYSPKQGYLSRRAVQEQRFGGDYDHLARFGEWDDSQEGSDEEVSL</sequence>
<dbReference type="SUPFAM" id="SSF52980">
    <property type="entry name" value="Restriction endonuclease-like"/>
    <property type="match status" value="1"/>
</dbReference>
<dbReference type="GO" id="GO:0004386">
    <property type="term" value="F:helicase activity"/>
    <property type="evidence" value="ECO:0007669"/>
    <property type="project" value="UniProtKB-KW"/>
</dbReference>
<dbReference type="EMBL" id="LKBA01000011">
    <property type="protein sequence ID" value="KPN62735.1"/>
    <property type="molecule type" value="Genomic_DNA"/>
</dbReference>
<dbReference type="RefSeq" id="WP_055191221.1">
    <property type="nucleotide sequence ID" value="NZ_FPBS01000028.1"/>
</dbReference>
<organism evidence="3 4">
    <name type="scientific">Aliiroseovarius crassostreae</name>
    <dbReference type="NCBI Taxonomy" id="154981"/>
    <lineage>
        <taxon>Bacteria</taxon>
        <taxon>Pseudomonadati</taxon>
        <taxon>Pseudomonadota</taxon>
        <taxon>Alphaproteobacteria</taxon>
        <taxon>Rhodobacterales</taxon>
        <taxon>Paracoccaceae</taxon>
        <taxon>Aliiroseovarius</taxon>
    </lineage>
</organism>
<dbReference type="InterPro" id="IPR014153">
    <property type="entry name" value="Ds_break_AddB"/>
</dbReference>
<evidence type="ECO:0000256" key="1">
    <source>
        <dbReference type="SAM" id="MobiDB-lite"/>
    </source>
</evidence>
<keyword evidence="3" id="KW-0378">Hydrolase</keyword>
<name>A0A0P7J4P4_9RHOB</name>
<keyword evidence="4" id="KW-1185">Reference proteome</keyword>
<comment type="caution">
    <text evidence="3">The sequence shown here is derived from an EMBL/GenBank/DDBJ whole genome shotgun (WGS) entry which is preliminary data.</text>
</comment>
<dbReference type="InterPro" id="IPR011335">
    <property type="entry name" value="Restrct_endonuc-II-like"/>
</dbReference>
<keyword evidence="3" id="KW-0547">Nucleotide-binding</keyword>
<gene>
    <name evidence="3" type="ORF">AKJ29_00745</name>
</gene>
<protein>
    <submittedName>
        <fullName evidence="3">Helicase</fullName>
    </submittedName>
</protein>
<accession>A0A0P7J4P4</accession>
<dbReference type="Pfam" id="PF12705">
    <property type="entry name" value="PDDEXK_1"/>
    <property type="match status" value="1"/>
</dbReference>
<evidence type="ECO:0000259" key="2">
    <source>
        <dbReference type="Pfam" id="PF12705"/>
    </source>
</evidence>
<keyword evidence="3" id="KW-0067">ATP-binding</keyword>
<evidence type="ECO:0000313" key="3">
    <source>
        <dbReference type="EMBL" id="KPN62735.1"/>
    </source>
</evidence>
<dbReference type="InterPro" id="IPR027417">
    <property type="entry name" value="P-loop_NTPase"/>
</dbReference>
<dbReference type="SUPFAM" id="SSF52540">
    <property type="entry name" value="P-loop containing nucleoside triphosphate hydrolases"/>
    <property type="match status" value="1"/>
</dbReference>
<dbReference type="AlphaFoldDB" id="A0A0P7J4P4"/>
<dbReference type="OrthoDB" id="9780606at2"/>
<feature type="region of interest" description="Disordered" evidence="1">
    <location>
        <begin position="686"/>
        <end position="711"/>
    </location>
</feature>
<reference evidence="3 4" key="1">
    <citation type="submission" date="2015-09" db="EMBL/GenBank/DDBJ databases">
        <title>Draft genome sequence of Aliiroseovarius crassostreae CV919-312TSm, the causative agent of Roseovarius Oyster Disease (formerly Juvenile Oyster Disease).</title>
        <authorList>
            <person name="Kessner L."/>
            <person name="Spinard E."/>
            <person name="Nelson D."/>
        </authorList>
    </citation>
    <scope>NUCLEOTIDE SEQUENCE [LARGE SCALE GENOMIC DNA]</scope>
    <source>
        <strain evidence="3 4">CV919-312</strain>
    </source>
</reference>
<keyword evidence="3" id="KW-0347">Helicase</keyword>
<proteinExistence type="predicted"/>